<organism evidence="1 2">
    <name type="scientific">Hasllibacter halocynthiae</name>
    <dbReference type="NCBI Taxonomy" id="595589"/>
    <lineage>
        <taxon>Bacteria</taxon>
        <taxon>Pseudomonadati</taxon>
        <taxon>Pseudomonadota</taxon>
        <taxon>Alphaproteobacteria</taxon>
        <taxon>Rhodobacterales</taxon>
        <taxon>Roseobacteraceae</taxon>
        <taxon>Hasllibacter</taxon>
    </lineage>
</organism>
<dbReference type="AlphaFoldDB" id="A0A2T0X8U2"/>
<reference evidence="1 2" key="1">
    <citation type="submission" date="2018-03" db="EMBL/GenBank/DDBJ databases">
        <title>Genomic Encyclopedia of Archaeal and Bacterial Type Strains, Phase II (KMG-II): from individual species to whole genera.</title>
        <authorList>
            <person name="Goeker M."/>
        </authorList>
    </citation>
    <scope>NUCLEOTIDE SEQUENCE [LARGE SCALE GENOMIC DNA]</scope>
    <source>
        <strain evidence="1 2">DSM 29318</strain>
    </source>
</reference>
<dbReference type="Proteomes" id="UP000238801">
    <property type="component" value="Unassembled WGS sequence"/>
</dbReference>
<proteinExistence type="predicted"/>
<dbReference type="EMBL" id="PVTT01000001">
    <property type="protein sequence ID" value="PRY95337.1"/>
    <property type="molecule type" value="Genomic_DNA"/>
</dbReference>
<protein>
    <submittedName>
        <fullName evidence="1">Uncharacterized protein</fullName>
    </submittedName>
</protein>
<sequence length="43" mass="4834">MWRLFKVLIVLAVLGIIALAAFAYLGDIEPEPRETRVPVLLEP</sequence>
<accession>A0A2T0X8U2</accession>
<gene>
    <name evidence="1" type="ORF">BCF33_0955</name>
</gene>
<evidence type="ECO:0000313" key="2">
    <source>
        <dbReference type="Proteomes" id="UP000238801"/>
    </source>
</evidence>
<comment type="caution">
    <text evidence="1">The sequence shown here is derived from an EMBL/GenBank/DDBJ whole genome shotgun (WGS) entry which is preliminary data.</text>
</comment>
<name>A0A2T0X8U2_9RHOB</name>
<evidence type="ECO:0000313" key="1">
    <source>
        <dbReference type="EMBL" id="PRY95337.1"/>
    </source>
</evidence>
<keyword evidence="2" id="KW-1185">Reference proteome</keyword>